<evidence type="ECO:0000256" key="6">
    <source>
        <dbReference type="ARBA" id="ARBA00023136"/>
    </source>
</evidence>
<evidence type="ECO:0000256" key="3">
    <source>
        <dbReference type="ARBA" id="ARBA00022475"/>
    </source>
</evidence>
<evidence type="ECO:0000313" key="9">
    <source>
        <dbReference type="EMBL" id="OXB93351.1"/>
    </source>
</evidence>
<evidence type="ECO:0000259" key="8">
    <source>
        <dbReference type="PROSITE" id="PS50928"/>
    </source>
</evidence>
<dbReference type="PANTHER" id="PTHR30193">
    <property type="entry name" value="ABC TRANSPORTER PERMEASE PROTEIN"/>
    <property type="match status" value="1"/>
</dbReference>
<dbReference type="Proteomes" id="UP000198394">
    <property type="component" value="Unassembled WGS sequence"/>
</dbReference>
<dbReference type="Gene3D" id="1.10.3720.10">
    <property type="entry name" value="MetI-like"/>
    <property type="match status" value="1"/>
</dbReference>
<comment type="similarity">
    <text evidence="7">Belongs to the binding-protein-dependent transport system permease family.</text>
</comment>
<evidence type="ECO:0000256" key="2">
    <source>
        <dbReference type="ARBA" id="ARBA00022448"/>
    </source>
</evidence>
<keyword evidence="4 7" id="KW-0812">Transmembrane</keyword>
<organism evidence="9 10">
    <name type="scientific">Parageobacillus galactosidasius</name>
    <dbReference type="NCBI Taxonomy" id="883812"/>
    <lineage>
        <taxon>Bacteria</taxon>
        <taxon>Bacillati</taxon>
        <taxon>Bacillota</taxon>
        <taxon>Bacilli</taxon>
        <taxon>Bacillales</taxon>
        <taxon>Anoxybacillaceae</taxon>
        <taxon>Parageobacillus</taxon>
    </lineage>
</organism>
<feature type="transmembrane region" description="Helical" evidence="7">
    <location>
        <begin position="223"/>
        <end position="242"/>
    </location>
</feature>
<sequence length="303" mass="34178">MFGKLRSTVPNISTQNAKRIRLKTLTPYLFIAPAVILFAIFMVYPIVYSFILSFQTSGGGEFVFAGFDNYKRLFHDDIFLKALKNTFIILVFQVPIMLFLALVLATCLNSALLKLKGFFRVSYFLPAVTSLVAYSIIFSIMMMEDGIINRTLEIAGINSVPWLSHPVWAKVALILAMTWRWVGYNMVIYLAAMQNISEELYEAASIDGANKVRQFFFITIPQLKPVILFTAILSTIGTLQLFDEPYTLTKGGPSDATLTIGMYLYQTGFRYFDFGYASTIAYVTVILIAILSFIQFKISGDEK</sequence>
<dbReference type="GO" id="GO:0055085">
    <property type="term" value="P:transmembrane transport"/>
    <property type="evidence" value="ECO:0007669"/>
    <property type="project" value="InterPro"/>
</dbReference>
<dbReference type="InterPro" id="IPR035906">
    <property type="entry name" value="MetI-like_sf"/>
</dbReference>
<feature type="transmembrane region" description="Helical" evidence="7">
    <location>
        <begin position="123"/>
        <end position="143"/>
    </location>
</feature>
<proteinExistence type="inferred from homology"/>
<comment type="subcellular location">
    <subcellularLocation>
        <location evidence="1 7">Cell membrane</location>
        <topology evidence="1 7">Multi-pass membrane protein</topology>
    </subcellularLocation>
</comment>
<dbReference type="GO" id="GO:0005886">
    <property type="term" value="C:plasma membrane"/>
    <property type="evidence" value="ECO:0007669"/>
    <property type="project" value="UniProtKB-SubCell"/>
</dbReference>
<dbReference type="PROSITE" id="PS50928">
    <property type="entry name" value="ABC_TM1"/>
    <property type="match status" value="1"/>
</dbReference>
<evidence type="ECO:0000256" key="5">
    <source>
        <dbReference type="ARBA" id="ARBA00022989"/>
    </source>
</evidence>
<feature type="domain" description="ABC transmembrane type-1" evidence="8">
    <location>
        <begin position="83"/>
        <end position="295"/>
    </location>
</feature>
<dbReference type="AlphaFoldDB" id="A0A226QLD7"/>
<evidence type="ECO:0000256" key="4">
    <source>
        <dbReference type="ARBA" id="ARBA00022692"/>
    </source>
</evidence>
<feature type="transmembrane region" description="Helical" evidence="7">
    <location>
        <begin position="274"/>
        <end position="294"/>
    </location>
</feature>
<keyword evidence="10" id="KW-1185">Reference proteome</keyword>
<evidence type="ECO:0000313" key="10">
    <source>
        <dbReference type="Proteomes" id="UP000198394"/>
    </source>
</evidence>
<feature type="transmembrane region" description="Helical" evidence="7">
    <location>
        <begin position="28"/>
        <end position="51"/>
    </location>
</feature>
<comment type="caution">
    <text evidence="9">The sequence shown here is derived from an EMBL/GenBank/DDBJ whole genome shotgun (WGS) entry which is preliminary data.</text>
</comment>
<keyword evidence="5 7" id="KW-1133">Transmembrane helix</keyword>
<dbReference type="CDD" id="cd06261">
    <property type="entry name" value="TM_PBP2"/>
    <property type="match status" value="1"/>
</dbReference>
<feature type="transmembrane region" description="Helical" evidence="7">
    <location>
        <begin position="87"/>
        <end position="111"/>
    </location>
</feature>
<dbReference type="InterPro" id="IPR000515">
    <property type="entry name" value="MetI-like"/>
</dbReference>
<dbReference type="RefSeq" id="WP_081189760.1">
    <property type="nucleotide sequence ID" value="NZ_NDYL01000002.1"/>
</dbReference>
<evidence type="ECO:0000256" key="1">
    <source>
        <dbReference type="ARBA" id="ARBA00004651"/>
    </source>
</evidence>
<dbReference type="PANTHER" id="PTHR30193:SF37">
    <property type="entry name" value="INNER MEMBRANE ABC TRANSPORTER PERMEASE PROTEIN YCJO"/>
    <property type="match status" value="1"/>
</dbReference>
<dbReference type="SUPFAM" id="SSF160964">
    <property type="entry name" value="MalF N-terminal region-like"/>
    <property type="match status" value="1"/>
</dbReference>
<dbReference type="InterPro" id="IPR051393">
    <property type="entry name" value="ABC_transporter_permease"/>
</dbReference>
<evidence type="ECO:0000256" key="7">
    <source>
        <dbReference type="RuleBase" id="RU363032"/>
    </source>
</evidence>
<keyword evidence="6 7" id="KW-0472">Membrane</keyword>
<feature type="transmembrane region" description="Helical" evidence="7">
    <location>
        <begin position="167"/>
        <end position="192"/>
    </location>
</feature>
<reference evidence="9 10" key="1">
    <citation type="submission" date="2017-04" db="EMBL/GenBank/DDBJ databases">
        <title>The genome sequence of Parageobacillus galactosidasius DSM 18751.</title>
        <authorList>
            <person name="Ramaloko W.T."/>
            <person name="Koen N."/>
            <person name="Polliack S."/>
            <person name="Aliyu H."/>
            <person name="Lebre P."/>
            <person name="Mohr T."/>
            <person name="Oswald F."/>
            <person name="Zwick M."/>
            <person name="Neumann A."/>
            <person name="Syldatk C."/>
            <person name="Cowan D."/>
            <person name="De Maayer P."/>
        </authorList>
    </citation>
    <scope>NUCLEOTIDE SEQUENCE [LARGE SCALE GENOMIC DNA]</scope>
    <source>
        <strain evidence="9 10">DSM 18751</strain>
    </source>
</reference>
<dbReference type="EMBL" id="NDYL01000002">
    <property type="protein sequence ID" value="OXB93351.1"/>
    <property type="molecule type" value="Genomic_DNA"/>
</dbReference>
<protein>
    <submittedName>
        <fullName evidence="9">Lactose ABC transporter permease</fullName>
    </submittedName>
</protein>
<dbReference type="Pfam" id="PF00528">
    <property type="entry name" value="BPD_transp_1"/>
    <property type="match status" value="1"/>
</dbReference>
<keyword evidence="3" id="KW-1003">Cell membrane</keyword>
<dbReference type="SUPFAM" id="SSF161098">
    <property type="entry name" value="MetI-like"/>
    <property type="match status" value="1"/>
</dbReference>
<accession>A0A226QLD7</accession>
<gene>
    <name evidence="9" type="ORF">B9L23_13120</name>
</gene>
<keyword evidence="2 7" id="KW-0813">Transport</keyword>
<name>A0A226QLD7_9BACL</name>